<dbReference type="EMBL" id="BART01021909">
    <property type="protein sequence ID" value="GAH04743.1"/>
    <property type="molecule type" value="Genomic_DNA"/>
</dbReference>
<evidence type="ECO:0000313" key="1">
    <source>
        <dbReference type="EMBL" id="GAH04743.1"/>
    </source>
</evidence>
<dbReference type="AlphaFoldDB" id="X1E7V7"/>
<proteinExistence type="predicted"/>
<protein>
    <submittedName>
        <fullName evidence="1">Uncharacterized protein</fullName>
    </submittedName>
</protein>
<reference evidence="1" key="1">
    <citation type="journal article" date="2014" name="Front. Microbiol.">
        <title>High frequency of phylogenetically diverse reductive dehalogenase-homologous genes in deep subseafloor sedimentary metagenomes.</title>
        <authorList>
            <person name="Kawai M."/>
            <person name="Futagami T."/>
            <person name="Toyoda A."/>
            <person name="Takaki Y."/>
            <person name="Nishi S."/>
            <person name="Hori S."/>
            <person name="Arai W."/>
            <person name="Tsubouchi T."/>
            <person name="Morono Y."/>
            <person name="Uchiyama I."/>
            <person name="Ito T."/>
            <person name="Fujiyama A."/>
            <person name="Inagaki F."/>
            <person name="Takami H."/>
        </authorList>
    </citation>
    <scope>NUCLEOTIDE SEQUENCE</scope>
    <source>
        <strain evidence="1">Expedition CK06-06</strain>
    </source>
</reference>
<name>X1E7V7_9ZZZZ</name>
<comment type="caution">
    <text evidence="1">The sequence shown here is derived from an EMBL/GenBank/DDBJ whole genome shotgun (WGS) entry which is preliminary data.</text>
</comment>
<gene>
    <name evidence="1" type="ORF">S01H4_40265</name>
</gene>
<organism evidence="1">
    <name type="scientific">marine sediment metagenome</name>
    <dbReference type="NCBI Taxonomy" id="412755"/>
    <lineage>
        <taxon>unclassified sequences</taxon>
        <taxon>metagenomes</taxon>
        <taxon>ecological metagenomes</taxon>
    </lineage>
</organism>
<accession>X1E7V7</accession>
<sequence length="59" mass="6795">MFLLFTDENNINVLIGLNKLHTMINIVFDNLVCLNLNDNYSYFLSRKESTPPFLGEITA</sequence>